<dbReference type="Proteomes" id="UP001430544">
    <property type="component" value="Unassembled WGS sequence"/>
</dbReference>
<sequence length="310" mass="34113">MKKGKVMTGAGILVIIAVAAVQYAGTQSFDGAKLENNGALEQETKDESTYRGVSESFTKRKPGFFVYDTKGVDARYTSSPERAYHYISKCYARKSFEAFFNSSQGDPTSIFNDKAKLESLSDVKRSYLESDLNMMASSKKECAEWDSKVDKDTASQQVYGSALNAAIAGEDDATACLIFNPWKLPEKTSRQFIELRDSFKDNAAELIQRGIKNGNWKVVAANVMAFRERNGLGAVVPGNDATGYYFARLAQLGSSNSELSSSYGYDASNFAKNSSEDDIERADQKAKQDFEAFFAGSKLSEEDITVRCGK</sequence>
<dbReference type="RefSeq" id="WP_126936806.1">
    <property type="nucleotide sequence ID" value="NZ_CP018470.1"/>
</dbReference>
<feature type="signal peptide" evidence="1">
    <location>
        <begin position="1"/>
        <end position="19"/>
    </location>
</feature>
<proteinExistence type="predicted"/>
<feature type="chain" id="PRO_5046584015" evidence="1">
    <location>
        <begin position="20"/>
        <end position="310"/>
    </location>
</feature>
<evidence type="ECO:0000256" key="1">
    <source>
        <dbReference type="SAM" id="SignalP"/>
    </source>
</evidence>
<evidence type="ECO:0000313" key="2">
    <source>
        <dbReference type="EMBL" id="MCC8624584.1"/>
    </source>
</evidence>
<organism evidence="2 3">
    <name type="scientific">Xanthomonas vesicatoria</name>
    <dbReference type="NCBI Taxonomy" id="56460"/>
    <lineage>
        <taxon>Bacteria</taxon>
        <taxon>Pseudomonadati</taxon>
        <taxon>Pseudomonadota</taxon>
        <taxon>Gammaproteobacteria</taxon>
        <taxon>Lysobacterales</taxon>
        <taxon>Lysobacteraceae</taxon>
        <taxon>Xanthomonas</taxon>
    </lineage>
</organism>
<gene>
    <name evidence="2" type="ORF">LN473_21930</name>
</gene>
<accession>A0ABS8LFQ1</accession>
<protein>
    <submittedName>
        <fullName evidence="2">Uncharacterized protein</fullName>
    </submittedName>
</protein>
<reference evidence="2" key="1">
    <citation type="submission" date="2021-11" db="EMBL/GenBank/DDBJ databases">
        <title>Genome resources and taxonomic validation of 89 Xanthomonas strains.</title>
        <authorList>
            <person name="Tambong J.T."/>
        </authorList>
    </citation>
    <scope>NUCLEOTIDE SEQUENCE</scope>
    <source>
        <strain evidence="2">Bv 5-4A</strain>
    </source>
</reference>
<keyword evidence="3" id="KW-1185">Reference proteome</keyword>
<dbReference type="EMBL" id="JAJIUN010000097">
    <property type="protein sequence ID" value="MCC8624584.1"/>
    <property type="molecule type" value="Genomic_DNA"/>
</dbReference>
<keyword evidence="1" id="KW-0732">Signal</keyword>
<comment type="caution">
    <text evidence="2">The sequence shown here is derived from an EMBL/GenBank/DDBJ whole genome shotgun (WGS) entry which is preliminary data.</text>
</comment>
<evidence type="ECO:0000313" key="3">
    <source>
        <dbReference type="Proteomes" id="UP001430544"/>
    </source>
</evidence>
<name>A0ABS8LFQ1_9XANT</name>